<dbReference type="InterPro" id="IPR003018">
    <property type="entry name" value="GAF"/>
</dbReference>
<sequence>MKNQIKVLRLVAAKRPLDESLTALCDFVEKQIPGSVCSVLTLDGTGTAIGRSIAPHLPRSYSENLIGVKIGPKVGSCGAAMALNKPIIVNDIASHPNWVDFKAPALSCGLRACWSYPFSDSTATVRGAFAIYSDSPRSPCAYEKVILAVAGEIAAIAIELSQVQADLYFRANYDQLTALLNRHALFSRLKHIVKSHSRRRTKFAVLLLDLDRFKHLNDTYGHLGGDAILKEVGNRLQHCVRSSDVVARLGGDEFAVVLDGINNLAEAENIAQKILQVIAYPLKLEDQQLNLTASMGVTTFPDDATTVKQLIGNADQALYSAKDNGRNQYACFSRSMQPNACARPGLPNDARSAA</sequence>
<accession>A0A853FSU8</accession>
<dbReference type="InterPro" id="IPR029787">
    <property type="entry name" value="Nucleotide_cyclase"/>
</dbReference>
<dbReference type="InterPro" id="IPR000160">
    <property type="entry name" value="GGDEF_dom"/>
</dbReference>
<dbReference type="Gene3D" id="3.30.450.40">
    <property type="match status" value="1"/>
</dbReference>
<dbReference type="AlphaFoldDB" id="A0A853FSU8"/>
<proteinExistence type="predicted"/>
<protein>
    <submittedName>
        <fullName evidence="2">GGDEF domain-containing protein</fullName>
    </submittedName>
</protein>
<dbReference type="InterPro" id="IPR029016">
    <property type="entry name" value="GAF-like_dom_sf"/>
</dbReference>
<comment type="caution">
    <text evidence="2">The sequence shown here is derived from an EMBL/GenBank/DDBJ whole genome shotgun (WGS) entry which is preliminary data.</text>
</comment>
<reference evidence="2 3" key="1">
    <citation type="submission" date="2020-07" db="EMBL/GenBank/DDBJ databases">
        <title>Taxonomic revisions and descriptions of new bacterial species based on genomic comparisons in the high-G+C-content subgroup of the family Alcaligenaceae.</title>
        <authorList>
            <person name="Szabo A."/>
            <person name="Felfoldi T."/>
        </authorList>
    </citation>
    <scope>NUCLEOTIDE SEQUENCE [LARGE SCALE GENOMIC DNA]</scope>
    <source>
        <strain evidence="2 3">LMG 24012</strain>
    </source>
</reference>
<gene>
    <name evidence="2" type="ORF">H0A72_06385</name>
</gene>
<dbReference type="InterPro" id="IPR043128">
    <property type="entry name" value="Rev_trsase/Diguanyl_cyclase"/>
</dbReference>
<dbReference type="Proteomes" id="UP000559809">
    <property type="component" value="Unassembled WGS sequence"/>
</dbReference>
<organism evidence="2 3">
    <name type="scientific">Parapusillimonas granuli</name>
    <dbReference type="NCBI Taxonomy" id="380911"/>
    <lineage>
        <taxon>Bacteria</taxon>
        <taxon>Pseudomonadati</taxon>
        <taxon>Pseudomonadota</taxon>
        <taxon>Betaproteobacteria</taxon>
        <taxon>Burkholderiales</taxon>
        <taxon>Alcaligenaceae</taxon>
        <taxon>Parapusillimonas</taxon>
    </lineage>
</organism>
<keyword evidence="3" id="KW-1185">Reference proteome</keyword>
<dbReference type="RefSeq" id="WP_180154235.1">
    <property type="nucleotide sequence ID" value="NZ_JACCEM010000003.1"/>
</dbReference>
<dbReference type="PROSITE" id="PS50887">
    <property type="entry name" value="GGDEF"/>
    <property type="match status" value="1"/>
</dbReference>
<dbReference type="NCBIfam" id="TIGR00254">
    <property type="entry name" value="GGDEF"/>
    <property type="match status" value="1"/>
</dbReference>
<dbReference type="PANTHER" id="PTHR46663:SF3">
    <property type="entry name" value="SLL0267 PROTEIN"/>
    <property type="match status" value="1"/>
</dbReference>
<evidence type="ECO:0000313" key="2">
    <source>
        <dbReference type="EMBL" id="NYT48935.1"/>
    </source>
</evidence>
<evidence type="ECO:0000313" key="3">
    <source>
        <dbReference type="Proteomes" id="UP000559809"/>
    </source>
</evidence>
<name>A0A853FSU8_9BURK</name>
<dbReference type="Pfam" id="PF13185">
    <property type="entry name" value="GAF_2"/>
    <property type="match status" value="1"/>
</dbReference>
<dbReference type="Gene3D" id="3.30.70.270">
    <property type="match status" value="1"/>
</dbReference>
<evidence type="ECO:0000259" key="1">
    <source>
        <dbReference type="PROSITE" id="PS50887"/>
    </source>
</evidence>
<dbReference type="GO" id="GO:0003824">
    <property type="term" value="F:catalytic activity"/>
    <property type="evidence" value="ECO:0007669"/>
    <property type="project" value="UniProtKB-ARBA"/>
</dbReference>
<dbReference type="SMART" id="SM00267">
    <property type="entry name" value="GGDEF"/>
    <property type="match status" value="1"/>
</dbReference>
<dbReference type="SUPFAM" id="SSF55073">
    <property type="entry name" value="Nucleotide cyclase"/>
    <property type="match status" value="1"/>
</dbReference>
<dbReference type="FunFam" id="3.30.70.270:FF:000001">
    <property type="entry name" value="Diguanylate cyclase domain protein"/>
    <property type="match status" value="1"/>
</dbReference>
<dbReference type="Pfam" id="PF00990">
    <property type="entry name" value="GGDEF"/>
    <property type="match status" value="1"/>
</dbReference>
<dbReference type="SUPFAM" id="SSF55781">
    <property type="entry name" value="GAF domain-like"/>
    <property type="match status" value="1"/>
</dbReference>
<dbReference type="InterPro" id="IPR052163">
    <property type="entry name" value="DGC-Regulatory_Protein"/>
</dbReference>
<dbReference type="EMBL" id="JACCEM010000003">
    <property type="protein sequence ID" value="NYT48935.1"/>
    <property type="molecule type" value="Genomic_DNA"/>
</dbReference>
<dbReference type="CDD" id="cd01949">
    <property type="entry name" value="GGDEF"/>
    <property type="match status" value="1"/>
</dbReference>
<feature type="domain" description="GGDEF" evidence="1">
    <location>
        <begin position="201"/>
        <end position="334"/>
    </location>
</feature>
<dbReference type="PANTHER" id="PTHR46663">
    <property type="entry name" value="DIGUANYLATE CYCLASE DGCT-RELATED"/>
    <property type="match status" value="1"/>
</dbReference>